<keyword evidence="1" id="KW-0175">Coiled coil</keyword>
<feature type="coiled-coil region" evidence="1">
    <location>
        <begin position="54"/>
        <end position="81"/>
    </location>
</feature>
<gene>
    <name evidence="2" type="ORF">SAMN04488006_0215</name>
</gene>
<dbReference type="InterPro" id="IPR023353">
    <property type="entry name" value="LemA-like_dom_sf"/>
</dbReference>
<dbReference type="EMBL" id="FOZP01000015">
    <property type="protein sequence ID" value="SFS82143.1"/>
    <property type="molecule type" value="Genomic_DNA"/>
</dbReference>
<evidence type="ECO:0000256" key="1">
    <source>
        <dbReference type="SAM" id="Coils"/>
    </source>
</evidence>
<dbReference type="AlphaFoldDB" id="A0A1I6SZ61"/>
<sequence length="106" mass="12459">MPNEIEKLNLSNDFKIDSLRMDKYFSYQRKLSGLIVKSILTLEQYSNLETDKKANKKLDKLAQIEEELKVASKQYNQLIDENDSFKDYPRIGGTKKTEIDFDINFD</sequence>
<keyword evidence="3" id="KW-1185">Reference proteome</keyword>
<evidence type="ECO:0000313" key="2">
    <source>
        <dbReference type="EMBL" id="SFS82143.1"/>
    </source>
</evidence>
<reference evidence="3" key="1">
    <citation type="submission" date="2016-10" db="EMBL/GenBank/DDBJ databases">
        <authorList>
            <person name="Varghese N."/>
            <person name="Submissions S."/>
        </authorList>
    </citation>
    <scope>NUCLEOTIDE SEQUENCE [LARGE SCALE GENOMIC DNA]</scope>
    <source>
        <strain evidence="3">DSM 24450</strain>
    </source>
</reference>
<accession>A0A1I6SZ61</accession>
<evidence type="ECO:0000313" key="3">
    <source>
        <dbReference type="Proteomes" id="UP000199312"/>
    </source>
</evidence>
<organism evidence="2 3">
    <name type="scientific">Lutibacter maritimus</name>
    <dbReference type="NCBI Taxonomy" id="593133"/>
    <lineage>
        <taxon>Bacteria</taxon>
        <taxon>Pseudomonadati</taxon>
        <taxon>Bacteroidota</taxon>
        <taxon>Flavobacteriia</taxon>
        <taxon>Flavobacteriales</taxon>
        <taxon>Flavobacteriaceae</taxon>
        <taxon>Lutibacter</taxon>
    </lineage>
</organism>
<proteinExistence type="predicted"/>
<dbReference type="SUPFAM" id="SSF140478">
    <property type="entry name" value="LemA-like"/>
    <property type="match status" value="1"/>
</dbReference>
<dbReference type="Proteomes" id="UP000199312">
    <property type="component" value="Unassembled WGS sequence"/>
</dbReference>
<protein>
    <submittedName>
        <fullName evidence="2">LemA family protein</fullName>
    </submittedName>
</protein>
<name>A0A1I6SZ61_9FLAO</name>